<dbReference type="AlphaFoldDB" id="A0A8B7CTZ4"/>
<dbReference type="InterPro" id="IPR015661">
    <property type="entry name" value="Bub1/Mad3"/>
</dbReference>
<dbReference type="FunFam" id="1.25.40.430:FF:000005">
    <property type="entry name" value="Mad3/BUB1 homology region 1"/>
    <property type="match status" value="1"/>
</dbReference>
<accession>A0A8B7CTZ4</accession>
<dbReference type="InterPro" id="IPR013212">
    <property type="entry name" value="Mad3/Bub1_I"/>
</dbReference>
<reference evidence="3" key="1">
    <citation type="journal article" date="2019" name="Nat. Commun.">
        <title>Genome-wide association mapping of date palm fruit traits.</title>
        <authorList>
            <person name="Hazzouri K.M."/>
            <person name="Gros-Balthazard M."/>
            <person name="Flowers J.M."/>
            <person name="Copetti D."/>
            <person name="Lemansour A."/>
            <person name="Lebrun M."/>
            <person name="Masmoudi K."/>
            <person name="Ferrand S."/>
            <person name="Dhar M.I."/>
            <person name="Fresquez Z.A."/>
            <person name="Rosas U."/>
            <person name="Zhang J."/>
            <person name="Talag J."/>
            <person name="Lee S."/>
            <person name="Kudrna D."/>
            <person name="Powell R.F."/>
            <person name="Leitch I.J."/>
            <person name="Krueger R.R."/>
            <person name="Wing R.A."/>
            <person name="Amiri K.M.A."/>
            <person name="Purugganan M.D."/>
        </authorList>
    </citation>
    <scope>NUCLEOTIDE SEQUENCE [LARGE SCALE GENOMIC DNA]</scope>
    <source>
        <strain evidence="3">cv. Khalas</strain>
    </source>
</reference>
<keyword evidence="3" id="KW-1185">Reference proteome</keyword>
<dbReference type="Proteomes" id="UP000228380">
    <property type="component" value="Chromosome 3"/>
</dbReference>
<reference evidence="4" key="2">
    <citation type="submission" date="2025-08" db="UniProtKB">
        <authorList>
            <consortium name="RefSeq"/>
        </authorList>
    </citation>
    <scope>IDENTIFICATION</scope>
    <source>
        <tissue evidence="4">Young leaves</tissue>
    </source>
</reference>
<dbReference type="GO" id="GO:0004672">
    <property type="term" value="F:protein kinase activity"/>
    <property type="evidence" value="ECO:0007669"/>
    <property type="project" value="TreeGrafter"/>
</dbReference>
<sequence length="598" mass="68140">MAADFQKELLSSLVSDIKNYSGSDPLRPWLHGVRRMKESLPSHILKEKLPRFLQKCAQTFESDRKYRNDSRYLRVWIELMDYVDDAKVILRRMERNQIGLKRSMFYSAYALYYEKQKKFEEAEKMYHLGVQNLAEPVGELQKSYEKFLHRLMLYKKRKAKLQEAVTNKGRPTSKYIHQGSNISEQKGTEEIRDLTPSNYHMVIPDRTSQQSLSNTNPADHHELVENINLMEGSSNCTGFTNFKDEFPVSTNVKSIPEYQGNTADSDRQTPFCSDETVVVKFVDSAIVGKSYAEDACHHGLVDPTINMKEAMNAISSMFREPLEPEPVVKRSHRSTPKVNQQSSEFEVYIDESSEDGPDLCHQNPKRDQNCAKKPPNLQTRKHHKPFSSDTSKKSMKAELQKPFFGAFKILADDDDDDDDECDDKNDEGNNRYLEESEQPALSLNASVFLNPDRLNFGSCDNLNMISSGLKEDTVIRRFVGSTVLGEPEVENACHHGLVDPTINLKEAMDEINSMFGKPINFVRGEKPKKKQGNVSLNQKPANHGFSILADDDLEESKGKGSTSISSNFGKECDLFEPTIFTKEAMDEINEMFGKPLDF</sequence>
<dbReference type="RefSeq" id="XP_008806032.2">
    <property type="nucleotide sequence ID" value="XM_008807810.3"/>
</dbReference>
<feature type="region of interest" description="Disordered" evidence="1">
    <location>
        <begin position="324"/>
        <end position="343"/>
    </location>
</feature>
<dbReference type="GO" id="GO:0007094">
    <property type="term" value="P:mitotic spindle assembly checkpoint signaling"/>
    <property type="evidence" value="ECO:0007669"/>
    <property type="project" value="InterPro"/>
</dbReference>
<evidence type="ECO:0000313" key="3">
    <source>
        <dbReference type="Proteomes" id="UP000228380"/>
    </source>
</evidence>
<organism evidence="3 4">
    <name type="scientific">Phoenix dactylifera</name>
    <name type="common">Date palm</name>
    <dbReference type="NCBI Taxonomy" id="42345"/>
    <lineage>
        <taxon>Eukaryota</taxon>
        <taxon>Viridiplantae</taxon>
        <taxon>Streptophyta</taxon>
        <taxon>Embryophyta</taxon>
        <taxon>Tracheophyta</taxon>
        <taxon>Spermatophyta</taxon>
        <taxon>Magnoliopsida</taxon>
        <taxon>Liliopsida</taxon>
        <taxon>Arecaceae</taxon>
        <taxon>Coryphoideae</taxon>
        <taxon>Phoeniceae</taxon>
        <taxon>Phoenix</taxon>
    </lineage>
</organism>
<proteinExistence type="predicted"/>
<dbReference type="KEGG" id="pda:103718818"/>
<dbReference type="GO" id="GO:0051754">
    <property type="term" value="P:meiotic sister chromatid cohesion, centromeric"/>
    <property type="evidence" value="ECO:0007669"/>
    <property type="project" value="TreeGrafter"/>
</dbReference>
<evidence type="ECO:0000259" key="2">
    <source>
        <dbReference type="PROSITE" id="PS51489"/>
    </source>
</evidence>
<feature type="compositionally biased region" description="Acidic residues" evidence="1">
    <location>
        <begin position="412"/>
        <end position="425"/>
    </location>
</feature>
<dbReference type="GeneID" id="103718818"/>
<dbReference type="OrthoDB" id="248495at2759"/>
<feature type="domain" description="BUB1 N-terminal" evidence="2">
    <location>
        <begin position="13"/>
        <end position="174"/>
    </location>
</feature>
<evidence type="ECO:0000313" key="4">
    <source>
        <dbReference type="RefSeq" id="XP_008806032.2"/>
    </source>
</evidence>
<gene>
    <name evidence="4" type="primary">LOC103718818</name>
</gene>
<dbReference type="Pfam" id="PF08311">
    <property type="entry name" value="Mad3_BUB1_I"/>
    <property type="match status" value="1"/>
</dbReference>
<name>A0A8B7CTZ4_PHODC</name>
<feature type="region of interest" description="Disordered" evidence="1">
    <location>
        <begin position="351"/>
        <end position="395"/>
    </location>
</feature>
<dbReference type="SMART" id="SM00777">
    <property type="entry name" value="Mad3_BUB1_I"/>
    <property type="match status" value="1"/>
</dbReference>
<dbReference type="PANTHER" id="PTHR14030:SF2">
    <property type="entry name" value="OS11G0128700 PROTEIN"/>
    <property type="match status" value="1"/>
</dbReference>
<protein>
    <submittedName>
        <fullName evidence="4">Uncharacterized protein LOC103718818 isoform X1</fullName>
    </submittedName>
</protein>
<dbReference type="PROSITE" id="PS51489">
    <property type="entry name" value="BUB1_N"/>
    <property type="match status" value="1"/>
</dbReference>
<evidence type="ECO:0000256" key="1">
    <source>
        <dbReference type="SAM" id="MobiDB-lite"/>
    </source>
</evidence>
<feature type="region of interest" description="Disordered" evidence="1">
    <location>
        <begin position="411"/>
        <end position="438"/>
    </location>
</feature>
<dbReference type="PANTHER" id="PTHR14030">
    <property type="entry name" value="MITOTIC CHECKPOINT SERINE/THREONINE-PROTEIN KINASE BUB1"/>
    <property type="match status" value="1"/>
</dbReference>
<dbReference type="Gene3D" id="1.25.40.430">
    <property type="match status" value="1"/>
</dbReference>